<proteinExistence type="predicted"/>
<accession>A0AAU8A7A6</accession>
<evidence type="ECO:0000256" key="1">
    <source>
        <dbReference type="SAM" id="Phobius"/>
    </source>
</evidence>
<evidence type="ECO:0000313" key="2">
    <source>
        <dbReference type="EMBL" id="XCC61752.1"/>
    </source>
</evidence>
<dbReference type="RefSeq" id="WP_079546149.1">
    <property type="nucleotide sequence ID" value="NZ_CP117826.1"/>
</dbReference>
<name>A0AAU8A7A6_9FIRM</name>
<protein>
    <recommendedName>
        <fullName evidence="3">DUF4179 domain-containing protein</fullName>
    </recommendedName>
</protein>
<gene>
    <name evidence="2" type="ORF">PUP29_09465</name>
</gene>
<reference evidence="2" key="1">
    <citation type="submission" date="2023-02" db="EMBL/GenBank/DDBJ databases">
        <title>Gut commensal Christensenella minuta modulates host metabolism via a new class of secondary bile acids.</title>
        <authorList>
            <person name="Liu C."/>
        </authorList>
    </citation>
    <scope>NUCLEOTIDE SEQUENCE</scope>
    <source>
        <strain evidence="2">CA70</strain>
    </source>
</reference>
<feature type="transmembrane region" description="Helical" evidence="1">
    <location>
        <begin position="57"/>
        <end position="76"/>
    </location>
</feature>
<keyword evidence="1" id="KW-0472">Membrane</keyword>
<keyword evidence="1" id="KW-0812">Transmembrane</keyword>
<dbReference type="EMBL" id="CP117826">
    <property type="protein sequence ID" value="XCC61752.1"/>
    <property type="molecule type" value="Genomic_DNA"/>
</dbReference>
<keyword evidence="1" id="KW-1133">Transmembrane helix</keyword>
<evidence type="ECO:0008006" key="3">
    <source>
        <dbReference type="Google" id="ProtNLM"/>
    </source>
</evidence>
<dbReference type="AlphaFoldDB" id="A0AAU8A7A6"/>
<organism evidence="2">
    <name type="scientific">Christensenella massiliensis</name>
    <dbReference type="NCBI Taxonomy" id="1805714"/>
    <lineage>
        <taxon>Bacteria</taxon>
        <taxon>Bacillati</taxon>
        <taxon>Bacillota</taxon>
        <taxon>Clostridia</taxon>
        <taxon>Christensenellales</taxon>
        <taxon>Christensenellaceae</taxon>
        <taxon>Christensenella</taxon>
    </lineage>
</organism>
<sequence>MNDGKLDKYLKQAKGEAQEFFSHADPEVLRKMVHKRLEGGAEKDAPPRKGRGRLWKLGAACAAAVLVCVLGAGWFAHGFSDRGAAETGQISQPVIFESGSDGVYQVGYYPVTTGTDGAPALAAIFWQDEAEKKHIVYSSIFEESDTPYPVMILDLPGTAEEKMILISSGAEGEDYLHYRLVRLSAGQASDAWVQDFVPGGEVGLWNGMVVVRQDREQAGGASLYLVPYAMEGNGTIVLPVQHLDMKVGDRLVLIGAQPEKTADIIPEDGLFQKAEDTPEGENILFTAGHAGEERIALRYEANQTVLQVNVRE</sequence>